<evidence type="ECO:0000313" key="2">
    <source>
        <dbReference type="EMBL" id="KAL3692130.1"/>
    </source>
</evidence>
<dbReference type="EMBL" id="JBJQOH010000003">
    <property type="protein sequence ID" value="KAL3692130.1"/>
    <property type="molecule type" value="Genomic_DNA"/>
</dbReference>
<reference evidence="2 3" key="1">
    <citation type="submission" date="2024-09" db="EMBL/GenBank/DDBJ databases">
        <title>Chromosome-scale assembly of Riccia sorocarpa.</title>
        <authorList>
            <person name="Paukszto L."/>
        </authorList>
    </citation>
    <scope>NUCLEOTIDE SEQUENCE [LARGE SCALE GENOMIC DNA]</scope>
    <source>
        <strain evidence="2">LP-2024</strain>
        <tissue evidence="2">Aerial parts of the thallus</tissue>
    </source>
</reference>
<feature type="compositionally biased region" description="Polar residues" evidence="1">
    <location>
        <begin position="42"/>
        <end position="54"/>
    </location>
</feature>
<protein>
    <submittedName>
        <fullName evidence="2">Uncharacterized protein</fullName>
    </submittedName>
</protein>
<dbReference type="AlphaFoldDB" id="A0ABD3HKH8"/>
<proteinExistence type="predicted"/>
<keyword evidence="3" id="KW-1185">Reference proteome</keyword>
<feature type="compositionally biased region" description="Polar residues" evidence="1">
    <location>
        <begin position="118"/>
        <end position="130"/>
    </location>
</feature>
<dbReference type="Proteomes" id="UP001633002">
    <property type="component" value="Unassembled WGS sequence"/>
</dbReference>
<gene>
    <name evidence="2" type="ORF">R1sor_005781</name>
</gene>
<feature type="compositionally biased region" description="Basic and acidic residues" evidence="1">
    <location>
        <begin position="84"/>
        <end position="96"/>
    </location>
</feature>
<accession>A0ABD3HKH8</accession>
<evidence type="ECO:0000313" key="3">
    <source>
        <dbReference type="Proteomes" id="UP001633002"/>
    </source>
</evidence>
<sequence>MDAAANPKAKGKDQAMTNPEPQEKGKKKAKDNQGTGVPKKPNVSSDNNGLSHNSFAVLEEDNDSESEGSGEGDVPFQPVASGAEKFDLNTTPEKRPVQPIPSQKKPATLGKNKEASPQKLQDATVITTDQSDGRNKVQTEEIPGTVRTAPPTAMETPSDGSITIPPHSALNNAFPLTAIVTRAYDRIIDSTPKHNTSYRCPSQFAITPVGLPLWCIWLKDEAPSSDSEIKLSHARAGFRLSQDNLMPTNLRDLPPTAEWTRAPVATYWTAQKKPPQRVLLHWEDNGALIAALQWKDKSNFLAAPSANIRKIVSADSSAVQNRLRS</sequence>
<feature type="compositionally biased region" description="Acidic residues" evidence="1">
    <location>
        <begin position="58"/>
        <end position="70"/>
    </location>
</feature>
<evidence type="ECO:0000256" key="1">
    <source>
        <dbReference type="SAM" id="MobiDB-lite"/>
    </source>
</evidence>
<organism evidence="2 3">
    <name type="scientific">Riccia sorocarpa</name>
    <dbReference type="NCBI Taxonomy" id="122646"/>
    <lineage>
        <taxon>Eukaryota</taxon>
        <taxon>Viridiplantae</taxon>
        <taxon>Streptophyta</taxon>
        <taxon>Embryophyta</taxon>
        <taxon>Marchantiophyta</taxon>
        <taxon>Marchantiopsida</taxon>
        <taxon>Marchantiidae</taxon>
        <taxon>Marchantiales</taxon>
        <taxon>Ricciaceae</taxon>
        <taxon>Riccia</taxon>
    </lineage>
</organism>
<comment type="caution">
    <text evidence="2">The sequence shown here is derived from an EMBL/GenBank/DDBJ whole genome shotgun (WGS) entry which is preliminary data.</text>
</comment>
<feature type="region of interest" description="Disordered" evidence="1">
    <location>
        <begin position="1"/>
        <end position="135"/>
    </location>
</feature>
<name>A0ABD3HKH8_9MARC</name>